<feature type="transmembrane region" description="Helical" evidence="1">
    <location>
        <begin position="12"/>
        <end position="33"/>
    </location>
</feature>
<feature type="non-terminal residue" evidence="2">
    <location>
        <position position="74"/>
    </location>
</feature>
<comment type="caution">
    <text evidence="2">The sequence shown here is derived from an EMBL/GenBank/DDBJ whole genome shotgun (WGS) entry which is preliminary data.</text>
</comment>
<evidence type="ECO:0000313" key="3">
    <source>
        <dbReference type="Proteomes" id="UP001153199"/>
    </source>
</evidence>
<organism evidence="2 3">
    <name type="scientific">Lactococcus formosensis</name>
    <dbReference type="NCBI Taxonomy" id="1281486"/>
    <lineage>
        <taxon>Bacteria</taxon>
        <taxon>Bacillati</taxon>
        <taxon>Bacillota</taxon>
        <taxon>Bacilli</taxon>
        <taxon>Lactobacillales</taxon>
        <taxon>Streptococcaceae</taxon>
        <taxon>Lactococcus</taxon>
    </lineage>
</organism>
<dbReference type="EMBL" id="JAMWFV010000278">
    <property type="protein sequence ID" value="MDG6146466.1"/>
    <property type="molecule type" value="Genomic_DNA"/>
</dbReference>
<gene>
    <name evidence="2" type="ORF">NF717_12555</name>
</gene>
<evidence type="ECO:0000313" key="2">
    <source>
        <dbReference type="EMBL" id="MDG6146466.1"/>
    </source>
</evidence>
<keyword evidence="1" id="KW-1133">Transmembrane helix</keyword>
<reference evidence="2" key="1">
    <citation type="submission" date="2022-06" db="EMBL/GenBank/DDBJ databases">
        <title>Lactococcus from bovine mastitis in China.</title>
        <authorList>
            <person name="Lin Y."/>
            <person name="Han B."/>
        </authorList>
    </citation>
    <scope>NUCLEOTIDE SEQUENCE</scope>
    <source>
        <strain evidence="2">Ningxia-I-26</strain>
    </source>
</reference>
<keyword evidence="3" id="KW-1185">Reference proteome</keyword>
<protein>
    <submittedName>
        <fullName evidence="2">Uncharacterized protein</fullName>
    </submittedName>
</protein>
<keyword evidence="1" id="KW-0812">Transmembrane</keyword>
<evidence type="ECO:0000256" key="1">
    <source>
        <dbReference type="SAM" id="Phobius"/>
    </source>
</evidence>
<feature type="non-terminal residue" evidence="2">
    <location>
        <position position="1"/>
    </location>
</feature>
<proteinExistence type="predicted"/>
<sequence length="74" mass="7955">WLGHLLGVAPVQSARLFFTVLSAVCCALLCVLARDAFGSRAAGLLAPAVFLTFERFIELESSGPREKTAMVVFL</sequence>
<dbReference type="Proteomes" id="UP001153199">
    <property type="component" value="Unassembled WGS sequence"/>
</dbReference>
<name>A0A9X4P0Y6_9LACT</name>
<dbReference type="AlphaFoldDB" id="A0A9X4P0Y6"/>
<keyword evidence="1" id="KW-0472">Membrane</keyword>
<accession>A0A9X4P0Y6</accession>
<dbReference type="RefSeq" id="WP_279369248.1">
    <property type="nucleotide sequence ID" value="NZ_JAMWFV010000278.1"/>
</dbReference>